<name>A0A482VEX9_ASBVE</name>
<protein>
    <submittedName>
        <fullName evidence="1">Uncharacterized protein</fullName>
    </submittedName>
</protein>
<comment type="caution">
    <text evidence="1">The sequence shown here is derived from an EMBL/GenBank/DDBJ whole genome shotgun (WGS) entry which is preliminary data.</text>
</comment>
<reference evidence="1 2" key="1">
    <citation type="submission" date="2017-03" db="EMBL/GenBank/DDBJ databases">
        <title>Genome of the blue death feigning beetle - Asbolus verrucosus.</title>
        <authorList>
            <person name="Rider S.D."/>
        </authorList>
    </citation>
    <scope>NUCLEOTIDE SEQUENCE [LARGE SCALE GENOMIC DNA]</scope>
    <source>
        <strain evidence="1">Butters</strain>
        <tissue evidence="1">Head and leg muscle</tissue>
    </source>
</reference>
<dbReference type="OrthoDB" id="6755663at2759"/>
<proteinExistence type="predicted"/>
<gene>
    <name evidence="1" type="ORF">BDFB_009032</name>
</gene>
<dbReference type="Proteomes" id="UP000292052">
    <property type="component" value="Unassembled WGS sequence"/>
</dbReference>
<organism evidence="1 2">
    <name type="scientific">Asbolus verrucosus</name>
    <name type="common">Desert ironclad beetle</name>
    <dbReference type="NCBI Taxonomy" id="1661398"/>
    <lineage>
        <taxon>Eukaryota</taxon>
        <taxon>Metazoa</taxon>
        <taxon>Ecdysozoa</taxon>
        <taxon>Arthropoda</taxon>
        <taxon>Hexapoda</taxon>
        <taxon>Insecta</taxon>
        <taxon>Pterygota</taxon>
        <taxon>Neoptera</taxon>
        <taxon>Endopterygota</taxon>
        <taxon>Coleoptera</taxon>
        <taxon>Polyphaga</taxon>
        <taxon>Cucujiformia</taxon>
        <taxon>Tenebrionidae</taxon>
        <taxon>Pimeliinae</taxon>
        <taxon>Asbolus</taxon>
    </lineage>
</organism>
<dbReference type="AlphaFoldDB" id="A0A482VEX9"/>
<sequence>MDKFPNSSDLRQNKTIAELNEDCEILIKREIEKCLVNYVNCKNNNSENRRGMLEISEICSELKVNSQETRQLYFSPFNRPPPPHTMAIKERCPKMLSSASATLNSQKQFGRAIERKHFMEGPKRCIDEPIQATVENYSSVPRSTVLSRTRQHLSKRNSGAQSLQIKYRTTKTQTENCAKHTVAIAVEPFDFIGLYEKATNFPTGTLAGMSRDQATQMCDHVTQSELFCIEWIHKNLFEVKLNPNTLVVDDKIRDISESPCVT</sequence>
<accession>A0A482VEX9</accession>
<evidence type="ECO:0000313" key="1">
    <source>
        <dbReference type="EMBL" id="RZB66660.1"/>
    </source>
</evidence>
<keyword evidence="2" id="KW-1185">Reference proteome</keyword>
<dbReference type="EMBL" id="QDEB01109496">
    <property type="protein sequence ID" value="RZB66660.1"/>
    <property type="molecule type" value="Genomic_DNA"/>
</dbReference>
<evidence type="ECO:0000313" key="2">
    <source>
        <dbReference type="Proteomes" id="UP000292052"/>
    </source>
</evidence>